<protein>
    <submittedName>
        <fullName evidence="6">TraR/DksA family transcriptional regulator</fullName>
    </submittedName>
</protein>
<dbReference type="PANTHER" id="PTHR38777">
    <property type="entry name" value="FELS-2 PROPHAGE PROTEIN"/>
    <property type="match status" value="1"/>
</dbReference>
<dbReference type="Gene3D" id="1.20.120.910">
    <property type="entry name" value="DksA, coiled-coil domain"/>
    <property type="match status" value="1"/>
</dbReference>
<evidence type="ECO:0000313" key="7">
    <source>
        <dbReference type="Proteomes" id="UP000868497"/>
    </source>
</evidence>
<evidence type="ECO:0000256" key="1">
    <source>
        <dbReference type="ARBA" id="ARBA00022723"/>
    </source>
</evidence>
<dbReference type="NCBIfam" id="TIGR02419">
    <property type="entry name" value="C4_traR_proteo"/>
    <property type="match status" value="1"/>
</dbReference>
<dbReference type="SUPFAM" id="SSF57716">
    <property type="entry name" value="Glucocorticoid receptor-like (DNA-binding domain)"/>
    <property type="match status" value="1"/>
</dbReference>
<dbReference type="RefSeq" id="WP_202860301.1">
    <property type="nucleotide sequence ID" value="NZ_JAETUX010000001.1"/>
</dbReference>
<gene>
    <name evidence="6" type="ORF">F6W21_04530</name>
</gene>
<reference evidence="6" key="1">
    <citation type="journal article" date="2018" name="Genome Biol.">
        <title>SKESA: strategic k-mer extension for scrupulous assemblies.</title>
        <authorList>
            <person name="Souvorov A."/>
            <person name="Agarwala R."/>
            <person name="Lipman D.J."/>
        </authorList>
    </citation>
    <scope>NUCLEOTIDE SEQUENCE</scope>
    <source>
        <strain evidence="6">AUSMDU00005748</strain>
    </source>
</reference>
<evidence type="ECO:0000259" key="5">
    <source>
        <dbReference type="Pfam" id="PF01258"/>
    </source>
</evidence>
<accession>A0AAD3YP07</accession>
<keyword evidence="2" id="KW-0863">Zinc-finger</keyword>
<dbReference type="Proteomes" id="UP000868497">
    <property type="component" value="Unassembled WGS sequence"/>
</dbReference>
<name>A0AAD3YP07_KLEOX</name>
<dbReference type="PROSITE" id="PS51128">
    <property type="entry name" value="ZF_DKSA_2"/>
    <property type="match status" value="1"/>
</dbReference>
<dbReference type="GO" id="GO:1900378">
    <property type="term" value="P:positive regulation of secondary metabolite biosynthetic process"/>
    <property type="evidence" value="ECO:0007669"/>
    <property type="project" value="TreeGrafter"/>
</dbReference>
<organism evidence="6 7">
    <name type="scientific">Klebsiella oxytoca</name>
    <dbReference type="NCBI Taxonomy" id="571"/>
    <lineage>
        <taxon>Bacteria</taxon>
        <taxon>Pseudomonadati</taxon>
        <taxon>Pseudomonadota</taxon>
        <taxon>Gammaproteobacteria</taxon>
        <taxon>Enterobacterales</taxon>
        <taxon>Enterobacteriaceae</taxon>
        <taxon>Klebsiella/Raoultella group</taxon>
        <taxon>Klebsiella</taxon>
    </lineage>
</organism>
<reference evidence="6" key="2">
    <citation type="submission" date="2019-09" db="EMBL/GenBank/DDBJ databases">
        <authorList>
            <consortium name="NCBI Pathogen Detection Project"/>
        </authorList>
    </citation>
    <scope>NUCLEOTIDE SEQUENCE</scope>
    <source>
        <strain evidence="6">AUSMDU00005748</strain>
    </source>
</reference>
<feature type="domain" description="Zinc finger DksA/TraR C4-type" evidence="5">
    <location>
        <begin position="35"/>
        <end position="65"/>
    </location>
</feature>
<dbReference type="InterPro" id="IPR000962">
    <property type="entry name" value="Znf_DskA_TraR"/>
</dbReference>
<dbReference type="GO" id="GO:0008270">
    <property type="term" value="F:zinc ion binding"/>
    <property type="evidence" value="ECO:0007669"/>
    <property type="project" value="UniProtKB-KW"/>
</dbReference>
<dbReference type="EMBL" id="DACXIC010000004">
    <property type="protein sequence ID" value="HAU4355592.1"/>
    <property type="molecule type" value="Genomic_DNA"/>
</dbReference>
<evidence type="ECO:0000256" key="4">
    <source>
        <dbReference type="PROSITE-ProRule" id="PRU00510"/>
    </source>
</evidence>
<comment type="caution">
    <text evidence="6">The sequence shown here is derived from an EMBL/GenBank/DDBJ whole genome shotgun (WGS) entry which is preliminary data.</text>
</comment>
<keyword evidence="3" id="KW-0862">Zinc</keyword>
<evidence type="ECO:0000256" key="2">
    <source>
        <dbReference type="ARBA" id="ARBA00022771"/>
    </source>
</evidence>
<dbReference type="AlphaFoldDB" id="A0AAD3YP07"/>
<dbReference type="Pfam" id="PF01258">
    <property type="entry name" value="zf-dskA_traR"/>
    <property type="match status" value="1"/>
</dbReference>
<dbReference type="InterPro" id="IPR012783">
    <property type="entry name" value="Znf_C4_TraR"/>
</dbReference>
<proteinExistence type="predicted"/>
<dbReference type="PANTHER" id="PTHR38777:SF1">
    <property type="entry name" value="DNAK SUPPRESSOR PROTEIN"/>
    <property type="match status" value="1"/>
</dbReference>
<sequence length="75" mass="8597">MTAEIIDQANELAQRRLELTIQNMRINHNAVSATHCCDCGEEIKPKRREAVPGCQRCADCQEEEELRGKHQKGYK</sequence>
<keyword evidence="1" id="KW-0479">Metal-binding</keyword>
<evidence type="ECO:0000256" key="3">
    <source>
        <dbReference type="ARBA" id="ARBA00022833"/>
    </source>
</evidence>
<evidence type="ECO:0000313" key="6">
    <source>
        <dbReference type="EMBL" id="HAU4355592.1"/>
    </source>
</evidence>
<feature type="zinc finger region" description="dksA C4-type" evidence="4">
    <location>
        <begin position="36"/>
        <end position="60"/>
    </location>
</feature>